<evidence type="ECO:0000313" key="2">
    <source>
        <dbReference type="Proteomes" id="UP000002945"/>
    </source>
</evidence>
<dbReference type="RefSeq" id="WP_007092680.1">
    <property type="nucleotide sequence ID" value="NZ_CP142125.1"/>
</dbReference>
<dbReference type="SUPFAM" id="SSF49464">
    <property type="entry name" value="Carboxypeptidase regulatory domain-like"/>
    <property type="match status" value="1"/>
</dbReference>
<evidence type="ECO:0000313" key="1">
    <source>
        <dbReference type="EMBL" id="EDP94708.1"/>
    </source>
</evidence>
<comment type="caution">
    <text evidence="1">The sequence shown here is derived from an EMBL/GenBank/DDBJ whole genome shotgun (WGS) entry which is preliminary data.</text>
</comment>
<dbReference type="InterPro" id="IPR008969">
    <property type="entry name" value="CarboxyPept-like_regulatory"/>
</dbReference>
<dbReference type="Pfam" id="PF13715">
    <property type="entry name" value="CarbopepD_reg_2"/>
    <property type="match status" value="1"/>
</dbReference>
<dbReference type="STRING" id="391587.KAOT1_00490"/>
<name>A9E9V3_9FLAO</name>
<dbReference type="eggNOG" id="COG4206">
    <property type="taxonomic scope" value="Bacteria"/>
</dbReference>
<dbReference type="SUPFAM" id="SSF56935">
    <property type="entry name" value="Porins"/>
    <property type="match status" value="1"/>
</dbReference>
<organism evidence="1 2">
    <name type="scientific">Kordia algicida OT-1</name>
    <dbReference type="NCBI Taxonomy" id="391587"/>
    <lineage>
        <taxon>Bacteria</taxon>
        <taxon>Pseudomonadati</taxon>
        <taxon>Bacteroidota</taxon>
        <taxon>Flavobacteriia</taxon>
        <taxon>Flavobacteriales</taxon>
        <taxon>Flavobacteriaceae</taxon>
        <taxon>Kordia</taxon>
    </lineage>
</organism>
<proteinExistence type="predicted"/>
<protein>
    <submittedName>
        <fullName evidence="1">Uncharacterized protein</fullName>
    </submittedName>
</protein>
<dbReference type="OrthoDB" id="603275at2"/>
<dbReference type="Proteomes" id="UP000002945">
    <property type="component" value="Unassembled WGS sequence"/>
</dbReference>
<gene>
    <name evidence="1" type="ORF">KAOT1_00490</name>
</gene>
<dbReference type="HOGENOM" id="CLU_012729_1_0_10"/>
<dbReference type="EMBL" id="ABIB01000014">
    <property type="protein sequence ID" value="EDP94708.1"/>
    <property type="molecule type" value="Genomic_DNA"/>
</dbReference>
<dbReference type="AlphaFoldDB" id="A9E9V3"/>
<keyword evidence="2" id="KW-1185">Reference proteome</keyword>
<sequence>MHLDYFSYKISFFLTIILFSVCKINAQNIELFGKITDSSLVEIEFANVLAIPNDKTNKVKFAITNSKGNYKIRLKSFSSYTFTISHLGFKKQVINLTTDSLNIEKNIVLIEEKEELGTVTINYTPPVTIKQDTIIYKTDAFTSGEERKLRDVLKKLPNVEVDRKGNVYIQGKKVTKVLVENKEFFTGNSKLAVNNIPADAVDKIEILDNYNEVFFLKNLEDTDDMAMNVKLKENKKKFLFGDIEAGGGIVDRYSIHPSLYYYSPKTTFNLIGDFNNTGVKSFTVEDYVSFEGGMRNFLDNRESYFNLTNDSFSRFLNNTDYKENKNNFGALSYTQELTSNTELSSYLIHSKISYETKQEFLNEYFSEEQFTENRVINGMQDIDFSIGKIKLTSKKNINSNLRSSITIKSYKYDIFENTLTQTNANSNYIETSANNITTFVNNDIQWNKKYNDNHTFSVYGKYSFNNGNSLNNLLTNSAIFESVLPLEQSESYSIFKDVYSLSHNVLGGVKHYWIMNRLSHIYTTFGVKYDFQKYQTNEFQLLDNNTQNNFENSNFNNDVKLTLGDIFFGVHYKLKKGKITFKPALFYHTYIWNFTQFRTDRVSENQHIILPQLSTDFSFTKTKKISFKYDYTTRFPSITQLSNRITLLNFNSLYVGNETLKNERIHKLKLRFSNFNLFKDLYYSLILNYQTKGINTKNETNLEGINSITTPSQFNFADSFFILGGSISKGYEKIKFSLRANINKVDYDTPLNGELINNNTISFNIGSGFSTRFENYPNIEVNYNKSISKYSSVFNNQFNQNTLSTFLEYNFLKSIIIKANYKYENYTNNEQNITNEFNILDTSFYYQKPNTAWGFELSAKNLLNIKFQQRNSLSNVLISDERTFILPRIIMFKLTYKL</sequence>
<accession>A9E9V3</accession>
<reference evidence="1 2" key="1">
    <citation type="journal article" date="2011" name="J. Bacteriol.">
        <title>Genome sequence of the algicidal bacterium Kordia algicida OT-1.</title>
        <authorList>
            <person name="Lee H.S."/>
            <person name="Kang S.G."/>
            <person name="Kwon K.K."/>
            <person name="Lee J.H."/>
            <person name="Kim S.J."/>
        </authorList>
    </citation>
    <scope>NUCLEOTIDE SEQUENCE [LARGE SCALE GENOMIC DNA]</scope>
    <source>
        <strain evidence="1 2">OT-1</strain>
    </source>
</reference>